<accession>A0ABR6BAX4</accession>
<sequence>MAVQIRLMGQDHAEVAAVMAALVAGEPVTVMADGGLARNHRDSGARAFGMAQLPGYRPHETEASPPATRRPRRAYSERADRRQLPR</sequence>
<dbReference type="Proteomes" id="UP000517916">
    <property type="component" value="Unassembled WGS sequence"/>
</dbReference>
<feature type="compositionally biased region" description="Basic and acidic residues" evidence="1">
    <location>
        <begin position="74"/>
        <end position="86"/>
    </location>
</feature>
<evidence type="ECO:0000256" key="1">
    <source>
        <dbReference type="SAM" id="MobiDB-lite"/>
    </source>
</evidence>
<gene>
    <name evidence="2" type="ORF">BC739_001208</name>
</gene>
<organism evidence="2 3">
    <name type="scientific">Kutzneria viridogrisea</name>
    <dbReference type="NCBI Taxonomy" id="47990"/>
    <lineage>
        <taxon>Bacteria</taxon>
        <taxon>Bacillati</taxon>
        <taxon>Actinomycetota</taxon>
        <taxon>Actinomycetes</taxon>
        <taxon>Pseudonocardiales</taxon>
        <taxon>Pseudonocardiaceae</taxon>
        <taxon>Kutzneria</taxon>
    </lineage>
</organism>
<evidence type="ECO:0000313" key="2">
    <source>
        <dbReference type="EMBL" id="MBA8924011.1"/>
    </source>
</evidence>
<proteinExistence type="predicted"/>
<protein>
    <recommendedName>
        <fullName evidence="4">Transposase</fullName>
    </recommendedName>
</protein>
<name>A0ABR6BAX4_9PSEU</name>
<evidence type="ECO:0008006" key="4">
    <source>
        <dbReference type="Google" id="ProtNLM"/>
    </source>
</evidence>
<reference evidence="2 3" key="1">
    <citation type="submission" date="2020-08" db="EMBL/GenBank/DDBJ databases">
        <title>Genomic Encyclopedia of Archaeal and Bacterial Type Strains, Phase II (KMG-II): from individual species to whole genera.</title>
        <authorList>
            <person name="Goeker M."/>
        </authorList>
    </citation>
    <scope>NUCLEOTIDE SEQUENCE [LARGE SCALE GENOMIC DNA]</scope>
    <source>
        <strain evidence="2 3">DSM 43850</strain>
    </source>
</reference>
<dbReference type="EMBL" id="JACJID010000001">
    <property type="protein sequence ID" value="MBA8924011.1"/>
    <property type="molecule type" value="Genomic_DNA"/>
</dbReference>
<dbReference type="RefSeq" id="WP_182836522.1">
    <property type="nucleotide sequence ID" value="NZ_BAAABQ010000065.1"/>
</dbReference>
<keyword evidence="3" id="KW-1185">Reference proteome</keyword>
<evidence type="ECO:0000313" key="3">
    <source>
        <dbReference type="Proteomes" id="UP000517916"/>
    </source>
</evidence>
<comment type="caution">
    <text evidence="2">The sequence shown here is derived from an EMBL/GenBank/DDBJ whole genome shotgun (WGS) entry which is preliminary data.</text>
</comment>
<feature type="region of interest" description="Disordered" evidence="1">
    <location>
        <begin position="50"/>
        <end position="86"/>
    </location>
</feature>